<dbReference type="NCBIfam" id="TIGR02937">
    <property type="entry name" value="sigma70-ECF"/>
    <property type="match status" value="1"/>
</dbReference>
<dbReference type="Gene3D" id="1.10.1740.10">
    <property type="match status" value="1"/>
</dbReference>
<feature type="domain" description="RNA polymerase sigma factor 70 region 4 type 2" evidence="6">
    <location>
        <begin position="132"/>
        <end position="182"/>
    </location>
</feature>
<dbReference type="InterPro" id="IPR007627">
    <property type="entry name" value="RNA_pol_sigma70_r2"/>
</dbReference>
<dbReference type="Gene3D" id="1.10.10.10">
    <property type="entry name" value="Winged helix-like DNA-binding domain superfamily/Winged helix DNA-binding domain"/>
    <property type="match status" value="1"/>
</dbReference>
<dbReference type="GO" id="GO:0006352">
    <property type="term" value="P:DNA-templated transcription initiation"/>
    <property type="evidence" value="ECO:0007669"/>
    <property type="project" value="InterPro"/>
</dbReference>
<dbReference type="InterPro" id="IPR039425">
    <property type="entry name" value="RNA_pol_sigma-70-like"/>
</dbReference>
<dbReference type="InterPro" id="IPR013324">
    <property type="entry name" value="RNA_pol_sigma_r3/r4-like"/>
</dbReference>
<dbReference type="Pfam" id="PF04542">
    <property type="entry name" value="Sigma70_r2"/>
    <property type="match status" value="1"/>
</dbReference>
<dbReference type="Proteomes" id="UP000295807">
    <property type="component" value="Unassembled WGS sequence"/>
</dbReference>
<dbReference type="PANTHER" id="PTHR43133">
    <property type="entry name" value="RNA POLYMERASE ECF-TYPE SIGMA FACTO"/>
    <property type="match status" value="1"/>
</dbReference>
<evidence type="ECO:0000313" key="7">
    <source>
        <dbReference type="EMBL" id="TCS89228.1"/>
    </source>
</evidence>
<dbReference type="InterPro" id="IPR013249">
    <property type="entry name" value="RNA_pol_sigma70_r4_t2"/>
</dbReference>
<sequence>MLTNGTEYTDEALISRIVRGETALFELLIRRNNTYLYKVGRAYPYGHEDTQDLMQDTFVAAYLHLGQFERRSSFRTWLVRIMLHNCYRKRQKWSAKHIAAAEIQPGMVPAFSRGSETDTNQTVMNKELRSVIEQALERLPLDYRMVFTLREMNGMNVAETAEALQISPANVKVRLNRAKAQLRREVERSYSAGELFEFNLVYCDAMVSRVMEKISSLK</sequence>
<dbReference type="CDD" id="cd06171">
    <property type="entry name" value="Sigma70_r4"/>
    <property type="match status" value="1"/>
</dbReference>
<dbReference type="AlphaFoldDB" id="A0A4R3KVN0"/>
<evidence type="ECO:0000259" key="6">
    <source>
        <dbReference type="Pfam" id="PF08281"/>
    </source>
</evidence>
<dbReference type="PANTHER" id="PTHR43133:SF51">
    <property type="entry name" value="RNA POLYMERASE SIGMA FACTOR"/>
    <property type="match status" value="1"/>
</dbReference>
<gene>
    <name evidence="7" type="ORF">EDD80_102422</name>
</gene>
<dbReference type="SUPFAM" id="SSF88659">
    <property type="entry name" value="Sigma3 and sigma4 domains of RNA polymerase sigma factors"/>
    <property type="match status" value="1"/>
</dbReference>
<evidence type="ECO:0000256" key="3">
    <source>
        <dbReference type="ARBA" id="ARBA00023082"/>
    </source>
</evidence>
<keyword evidence="4" id="KW-0804">Transcription</keyword>
<feature type="domain" description="RNA polymerase sigma-70 region 2" evidence="5">
    <location>
        <begin position="28"/>
        <end position="90"/>
    </location>
</feature>
<evidence type="ECO:0000256" key="1">
    <source>
        <dbReference type="ARBA" id="ARBA00010641"/>
    </source>
</evidence>
<dbReference type="GO" id="GO:0016987">
    <property type="term" value="F:sigma factor activity"/>
    <property type="evidence" value="ECO:0007669"/>
    <property type="project" value="UniProtKB-KW"/>
</dbReference>
<keyword evidence="8" id="KW-1185">Reference proteome</keyword>
<evidence type="ECO:0000313" key="8">
    <source>
        <dbReference type="Proteomes" id="UP000295807"/>
    </source>
</evidence>
<evidence type="ECO:0000256" key="4">
    <source>
        <dbReference type="ARBA" id="ARBA00023163"/>
    </source>
</evidence>
<comment type="caution">
    <text evidence="7">The sequence shown here is derived from an EMBL/GenBank/DDBJ whole genome shotgun (WGS) entry which is preliminary data.</text>
</comment>
<dbReference type="OrthoDB" id="1027298at2"/>
<reference evidence="7 8" key="1">
    <citation type="submission" date="2019-03" db="EMBL/GenBank/DDBJ databases">
        <title>Genomic Encyclopedia of Type Strains, Phase IV (KMG-IV): sequencing the most valuable type-strain genomes for metagenomic binning, comparative biology and taxonomic classification.</title>
        <authorList>
            <person name="Goeker M."/>
        </authorList>
    </citation>
    <scope>NUCLEOTIDE SEQUENCE [LARGE SCALE GENOMIC DNA]</scope>
    <source>
        <strain evidence="7 8">DSM 21100</strain>
    </source>
</reference>
<keyword evidence="2" id="KW-0805">Transcription regulation</keyword>
<proteinExistence type="inferred from homology"/>
<evidence type="ECO:0000259" key="5">
    <source>
        <dbReference type="Pfam" id="PF04542"/>
    </source>
</evidence>
<dbReference type="RefSeq" id="WP_132128310.1">
    <property type="nucleotide sequence ID" value="NZ_CP042432.1"/>
</dbReference>
<dbReference type="InterPro" id="IPR036388">
    <property type="entry name" value="WH-like_DNA-bd_sf"/>
</dbReference>
<dbReference type="Pfam" id="PF08281">
    <property type="entry name" value="Sigma70_r4_2"/>
    <property type="match status" value="1"/>
</dbReference>
<dbReference type="InterPro" id="IPR014284">
    <property type="entry name" value="RNA_pol_sigma-70_dom"/>
</dbReference>
<dbReference type="InterPro" id="IPR013325">
    <property type="entry name" value="RNA_pol_sigma_r2"/>
</dbReference>
<dbReference type="SUPFAM" id="SSF88946">
    <property type="entry name" value="Sigma2 domain of RNA polymerase sigma factors"/>
    <property type="match status" value="1"/>
</dbReference>
<dbReference type="GO" id="GO:0003677">
    <property type="term" value="F:DNA binding"/>
    <property type="evidence" value="ECO:0007669"/>
    <property type="project" value="InterPro"/>
</dbReference>
<keyword evidence="3" id="KW-0731">Sigma factor</keyword>
<dbReference type="EMBL" id="SMAD01000002">
    <property type="protein sequence ID" value="TCS89228.1"/>
    <property type="molecule type" value="Genomic_DNA"/>
</dbReference>
<evidence type="ECO:0000256" key="2">
    <source>
        <dbReference type="ARBA" id="ARBA00023015"/>
    </source>
</evidence>
<organism evidence="7 8">
    <name type="scientific">Anseongella ginsenosidimutans</name>
    <dbReference type="NCBI Taxonomy" id="496056"/>
    <lineage>
        <taxon>Bacteria</taxon>
        <taxon>Pseudomonadati</taxon>
        <taxon>Bacteroidota</taxon>
        <taxon>Sphingobacteriia</taxon>
        <taxon>Sphingobacteriales</taxon>
        <taxon>Sphingobacteriaceae</taxon>
        <taxon>Anseongella</taxon>
    </lineage>
</organism>
<accession>A0A4R3KVN0</accession>
<protein>
    <submittedName>
        <fullName evidence="7">RNA polymerase sigma-70 factor (ECF subfamily)</fullName>
    </submittedName>
</protein>
<comment type="similarity">
    <text evidence="1">Belongs to the sigma-70 factor family. ECF subfamily.</text>
</comment>
<name>A0A4R3KVN0_9SPHI</name>